<evidence type="ECO:0000259" key="6">
    <source>
        <dbReference type="Pfam" id="PF00135"/>
    </source>
</evidence>
<dbReference type="Pfam" id="PF00135">
    <property type="entry name" value="COesterase"/>
    <property type="match status" value="2"/>
</dbReference>
<evidence type="ECO:0000256" key="2">
    <source>
        <dbReference type="ARBA" id="ARBA00023157"/>
    </source>
</evidence>
<keyword evidence="1" id="KW-0719">Serine esterase</keyword>
<evidence type="ECO:0000256" key="5">
    <source>
        <dbReference type="SAM" id="SignalP"/>
    </source>
</evidence>
<feature type="compositionally biased region" description="Polar residues" evidence="4">
    <location>
        <begin position="1024"/>
        <end position="1034"/>
    </location>
</feature>
<reference evidence="7" key="1">
    <citation type="journal article" date="2016" name="Insect Biochem. Mol. Biol.">
        <title>Multifaceted biological insights from a draft genome sequence of the tobacco hornworm moth, Manduca sexta.</title>
        <authorList>
            <person name="Kanost M.R."/>
            <person name="Arrese E.L."/>
            <person name="Cao X."/>
            <person name="Chen Y.R."/>
            <person name="Chellapilla S."/>
            <person name="Goldsmith M.R."/>
            <person name="Grosse-Wilde E."/>
            <person name="Heckel D.G."/>
            <person name="Herndon N."/>
            <person name="Jiang H."/>
            <person name="Papanicolaou A."/>
            <person name="Qu J."/>
            <person name="Soulages J.L."/>
            <person name="Vogel H."/>
            <person name="Walters J."/>
            <person name="Waterhouse R.M."/>
            <person name="Ahn S.J."/>
            <person name="Almeida F.C."/>
            <person name="An C."/>
            <person name="Aqrawi P."/>
            <person name="Bretschneider A."/>
            <person name="Bryant W.B."/>
            <person name="Bucks S."/>
            <person name="Chao H."/>
            <person name="Chevignon G."/>
            <person name="Christen J.M."/>
            <person name="Clarke D.F."/>
            <person name="Dittmer N.T."/>
            <person name="Ferguson L.C.F."/>
            <person name="Garavelou S."/>
            <person name="Gordon K.H.J."/>
            <person name="Gunaratna R.T."/>
            <person name="Han Y."/>
            <person name="Hauser F."/>
            <person name="He Y."/>
            <person name="Heidel-Fischer H."/>
            <person name="Hirsh A."/>
            <person name="Hu Y."/>
            <person name="Jiang H."/>
            <person name="Kalra D."/>
            <person name="Klinner C."/>
            <person name="Konig C."/>
            <person name="Kovar C."/>
            <person name="Kroll A.R."/>
            <person name="Kuwar S.S."/>
            <person name="Lee S.L."/>
            <person name="Lehman R."/>
            <person name="Li K."/>
            <person name="Li Z."/>
            <person name="Liang H."/>
            <person name="Lovelace S."/>
            <person name="Lu Z."/>
            <person name="Mansfield J.H."/>
            <person name="McCulloch K.J."/>
            <person name="Mathew T."/>
            <person name="Morton B."/>
            <person name="Muzny D.M."/>
            <person name="Neunemann D."/>
            <person name="Ongeri F."/>
            <person name="Pauchet Y."/>
            <person name="Pu L.L."/>
            <person name="Pyrousis I."/>
            <person name="Rao X.J."/>
            <person name="Redding A."/>
            <person name="Roesel C."/>
            <person name="Sanchez-Gracia A."/>
            <person name="Schaack S."/>
            <person name="Shukla A."/>
            <person name="Tetreau G."/>
            <person name="Wang Y."/>
            <person name="Xiong G.H."/>
            <person name="Traut W."/>
            <person name="Walsh T.K."/>
            <person name="Worley K.C."/>
            <person name="Wu D."/>
            <person name="Wu W."/>
            <person name="Wu Y.Q."/>
            <person name="Zhang X."/>
            <person name="Zou Z."/>
            <person name="Zucker H."/>
            <person name="Briscoe A.D."/>
            <person name="Burmester T."/>
            <person name="Clem R.J."/>
            <person name="Feyereisen R."/>
            <person name="Grimmelikhuijzen C.J.P."/>
            <person name="Hamodrakas S.J."/>
            <person name="Hansson B.S."/>
            <person name="Huguet E."/>
            <person name="Jermiin L.S."/>
            <person name="Lan Q."/>
            <person name="Lehman H.K."/>
            <person name="Lorenzen M."/>
            <person name="Merzendorfer H."/>
            <person name="Michalopoulos I."/>
            <person name="Morton D.B."/>
            <person name="Muthukrishnan S."/>
            <person name="Oakeshott J.G."/>
            <person name="Palmer W."/>
            <person name="Park Y."/>
            <person name="Passarelli A.L."/>
            <person name="Rozas J."/>
            <person name="Schwartz L.M."/>
            <person name="Smith W."/>
            <person name="Southgate A."/>
            <person name="Vilcinskas A."/>
            <person name="Vogt R."/>
            <person name="Wang P."/>
            <person name="Werren J."/>
            <person name="Yu X.Q."/>
            <person name="Zhou J.J."/>
            <person name="Brown S.J."/>
            <person name="Scherer S.E."/>
            <person name="Richards S."/>
            <person name="Blissard G.W."/>
        </authorList>
    </citation>
    <scope>NUCLEOTIDE SEQUENCE</scope>
</reference>
<evidence type="ECO:0000256" key="3">
    <source>
        <dbReference type="ARBA" id="ARBA00023180"/>
    </source>
</evidence>
<feature type="compositionally biased region" description="Basic and acidic residues" evidence="4">
    <location>
        <begin position="431"/>
        <end position="454"/>
    </location>
</feature>
<feature type="region of interest" description="Disordered" evidence="4">
    <location>
        <begin position="1024"/>
        <end position="1043"/>
    </location>
</feature>
<dbReference type="AlphaFoldDB" id="A0A922CDQ2"/>
<dbReference type="GO" id="GO:0052689">
    <property type="term" value="F:carboxylic ester hydrolase activity"/>
    <property type="evidence" value="ECO:0007669"/>
    <property type="project" value="UniProtKB-KW"/>
</dbReference>
<dbReference type="PROSITE" id="PS00122">
    <property type="entry name" value="CARBOXYLESTERASE_B_1"/>
    <property type="match status" value="1"/>
</dbReference>
<keyword evidence="1" id="KW-0378">Hydrolase</keyword>
<gene>
    <name evidence="7" type="ORF">O3G_MSEX002100</name>
</gene>
<feature type="domain" description="Carboxylesterase type B" evidence="6">
    <location>
        <begin position="484"/>
        <end position="999"/>
    </location>
</feature>
<reference evidence="7" key="2">
    <citation type="submission" date="2020-12" db="EMBL/GenBank/DDBJ databases">
        <authorList>
            <person name="Kanost M."/>
        </authorList>
    </citation>
    <scope>NUCLEOTIDE SEQUENCE</scope>
</reference>
<sequence length="1043" mass="117263">MFAKLQVLLYLVCMTRADVLVTVQGMLRGEEHDGYTSYTGIPYATVPRNNGRFKKAGLAPFWHGIREPHDSRCSPTSSLEDCLQLDIHVPNVGSVPWPVLVWVTGIGGGYKPGQLVQRDIIVVVVHHRQGPVGFLCLTEDKVPGNAGVKDVVLALRWVRDNIVAFKGNPASVVIAGQSFGAAMVEALTLSPMAHGLYHGVILQSGTVLAPWSFNYDAKQRAMALAKMIGDDEESTTLQNANIVDLVDKSNKLDMSYFPFGICEDRSLRNEERLLFEAPIDLLTGRKVNEVPIMMGYNTDEAYVFASALNDPKVMEKISKDISVLLPVELKFINEKEMNQVAQQIEDVYFKKDRSLPSFLAYHRDTYFISHIYRSARLHASSSSLPVYFYQFSYSGDAGVVPQRGVEKTGAAHSDELAFLFGSDLDGDDGAAQEHLESEPKRVNSMDRIRPDRPSRLRHRNRNQDGGLSSHEVSAEYKDFVCEVRVKVEGGWVCGVTRQSTSGVEYDSFRGIPYARQPLGELRFKELQPVEPWPHHLDATKEGPICTQTDEIYGLQFQPHQGMSESCIYANIHVPRKSPAEQHEADQHEAGLPILVFIHGGGFQSGSSNLDMHGPDYLISRGIIVITFNYRLNVFGFLSLNTSEIPGNNGLRDQVTFLRWLQRNAKAFGGNPEDVTLSGHSAGSTSAHLLSLSPATKGLFRRVILMSGTAFPSYYSPSPIYARLVATMFLTRLGINTTDPVAIHKQLVTIPIERIVEANRVVQYETGIVTFVPVVEAKHPGVTRIIEDDPEELVKRGRGKEYPLIIGYTTTECEVFKWRLDYIKMLDRIEKNPLLILPPNLIFSVPPTEGLELARRVRMRYFHGKPTLDEYIILCTDEIFKHAVYKLAQWRSESGAPVFLYEFSYETEFNVLAKALFLDEYKGATHGEDLSLVFRSTALLREKGALLPTDNRMKDKMITFFTNFMKCDDPTCSKDITTSPWPPVFNSHVLNYQVINNPGEYHNRGPTHEQWDMIKFFDSLESSVNTSKMESNPTMEENDIRYPH</sequence>
<evidence type="ECO:0000313" key="7">
    <source>
        <dbReference type="EMBL" id="KAG6442069.1"/>
    </source>
</evidence>
<dbReference type="PANTHER" id="PTHR11559">
    <property type="entry name" value="CARBOXYLESTERASE"/>
    <property type="match status" value="1"/>
</dbReference>
<proteinExistence type="predicted"/>
<keyword evidence="5" id="KW-0732">Signal</keyword>
<feature type="domain" description="Carboxylesterase type B" evidence="6">
    <location>
        <begin position="19"/>
        <end position="424"/>
    </location>
</feature>
<dbReference type="InterPro" id="IPR050309">
    <property type="entry name" value="Type-B_Carboxylest/Lipase"/>
</dbReference>
<comment type="caution">
    <text evidence="7">The sequence shown here is derived from an EMBL/GenBank/DDBJ whole genome shotgun (WGS) entry which is preliminary data.</text>
</comment>
<dbReference type="EMBL" id="JH668290">
    <property type="protein sequence ID" value="KAG6442069.1"/>
    <property type="molecule type" value="Genomic_DNA"/>
</dbReference>
<name>A0A922CDQ2_MANSE</name>
<protein>
    <recommendedName>
        <fullName evidence="6">Carboxylesterase type B domain-containing protein</fullName>
    </recommendedName>
</protein>
<evidence type="ECO:0000313" key="8">
    <source>
        <dbReference type="Proteomes" id="UP000791440"/>
    </source>
</evidence>
<evidence type="ECO:0000256" key="4">
    <source>
        <dbReference type="SAM" id="MobiDB-lite"/>
    </source>
</evidence>
<organism evidence="7 8">
    <name type="scientific">Manduca sexta</name>
    <name type="common">Tobacco hawkmoth</name>
    <name type="synonym">Tobacco hornworm</name>
    <dbReference type="NCBI Taxonomy" id="7130"/>
    <lineage>
        <taxon>Eukaryota</taxon>
        <taxon>Metazoa</taxon>
        <taxon>Ecdysozoa</taxon>
        <taxon>Arthropoda</taxon>
        <taxon>Hexapoda</taxon>
        <taxon>Insecta</taxon>
        <taxon>Pterygota</taxon>
        <taxon>Neoptera</taxon>
        <taxon>Endopterygota</taxon>
        <taxon>Lepidoptera</taxon>
        <taxon>Glossata</taxon>
        <taxon>Ditrysia</taxon>
        <taxon>Bombycoidea</taxon>
        <taxon>Sphingidae</taxon>
        <taxon>Sphinginae</taxon>
        <taxon>Sphingini</taxon>
        <taxon>Manduca</taxon>
    </lineage>
</organism>
<feature type="signal peptide" evidence="5">
    <location>
        <begin position="1"/>
        <end position="17"/>
    </location>
</feature>
<dbReference type="InterPro" id="IPR019826">
    <property type="entry name" value="Carboxylesterase_B_AS"/>
</dbReference>
<accession>A0A922CDQ2</accession>
<feature type="chain" id="PRO_5036927683" description="Carboxylesterase type B domain-containing protein" evidence="5">
    <location>
        <begin position="18"/>
        <end position="1043"/>
    </location>
</feature>
<keyword evidence="8" id="KW-1185">Reference proteome</keyword>
<dbReference type="InterPro" id="IPR002018">
    <property type="entry name" value="CarbesteraseB"/>
</dbReference>
<feature type="region of interest" description="Disordered" evidence="4">
    <location>
        <begin position="429"/>
        <end position="469"/>
    </location>
</feature>
<keyword evidence="2" id="KW-1015">Disulfide bond</keyword>
<evidence type="ECO:0000256" key="1">
    <source>
        <dbReference type="ARBA" id="ARBA00022487"/>
    </source>
</evidence>
<dbReference type="Proteomes" id="UP000791440">
    <property type="component" value="Unassembled WGS sequence"/>
</dbReference>
<keyword evidence="3" id="KW-0325">Glycoprotein</keyword>